<dbReference type="Gene3D" id="3.40.50.1820">
    <property type="entry name" value="alpha/beta hydrolase"/>
    <property type="match status" value="1"/>
</dbReference>
<name>A0A137PGC1_CONC2</name>
<dbReference type="AlphaFoldDB" id="A0A137PGC1"/>
<keyword evidence="2" id="KW-1185">Reference proteome</keyword>
<dbReference type="Proteomes" id="UP000070444">
    <property type="component" value="Unassembled WGS sequence"/>
</dbReference>
<dbReference type="InterPro" id="IPR029058">
    <property type="entry name" value="AB_hydrolase_fold"/>
</dbReference>
<evidence type="ECO:0008006" key="3">
    <source>
        <dbReference type="Google" id="ProtNLM"/>
    </source>
</evidence>
<organism evidence="1 2">
    <name type="scientific">Conidiobolus coronatus (strain ATCC 28846 / CBS 209.66 / NRRL 28638)</name>
    <name type="common">Delacroixia coronata</name>
    <dbReference type="NCBI Taxonomy" id="796925"/>
    <lineage>
        <taxon>Eukaryota</taxon>
        <taxon>Fungi</taxon>
        <taxon>Fungi incertae sedis</taxon>
        <taxon>Zoopagomycota</taxon>
        <taxon>Entomophthoromycotina</taxon>
        <taxon>Entomophthoromycetes</taxon>
        <taxon>Entomophthorales</taxon>
        <taxon>Ancylistaceae</taxon>
        <taxon>Conidiobolus</taxon>
    </lineage>
</organism>
<gene>
    <name evidence="1" type="ORF">CONCODRAFT_15092</name>
</gene>
<sequence>MLKNGGSLGPPKACLSPLYNPLSHTNYSDLPPILIQTGASEFLRDDSYIYSKRVFSANLDKKSQNPKLPAQTLQIYEGQPHVFMILPFSPFRGAGVKRTANFVKICLDEELQDAYQSKGVEHGAISVNDTEKMAKRGEFEAYVYKYGGDVDVIDPGYSTNSTTDFNSINI</sequence>
<proteinExistence type="predicted"/>
<reference evidence="1 2" key="1">
    <citation type="journal article" date="2015" name="Genome Biol. Evol.">
        <title>Phylogenomic analyses indicate that early fungi evolved digesting cell walls of algal ancestors of land plants.</title>
        <authorList>
            <person name="Chang Y."/>
            <person name="Wang S."/>
            <person name="Sekimoto S."/>
            <person name="Aerts A.L."/>
            <person name="Choi C."/>
            <person name="Clum A."/>
            <person name="LaButti K.M."/>
            <person name="Lindquist E.A."/>
            <person name="Yee Ngan C."/>
            <person name="Ohm R.A."/>
            <person name="Salamov A.A."/>
            <person name="Grigoriev I.V."/>
            <person name="Spatafora J.W."/>
            <person name="Berbee M.L."/>
        </authorList>
    </citation>
    <scope>NUCLEOTIDE SEQUENCE [LARGE SCALE GENOMIC DNA]</scope>
    <source>
        <strain evidence="1 2">NRRL 28638</strain>
    </source>
</reference>
<evidence type="ECO:0000313" key="1">
    <source>
        <dbReference type="EMBL" id="KXN74053.1"/>
    </source>
</evidence>
<evidence type="ECO:0000313" key="2">
    <source>
        <dbReference type="Proteomes" id="UP000070444"/>
    </source>
</evidence>
<dbReference type="SUPFAM" id="SSF53474">
    <property type="entry name" value="alpha/beta-Hydrolases"/>
    <property type="match status" value="1"/>
</dbReference>
<protein>
    <recommendedName>
        <fullName evidence="3">Alpha/beta hydrolase fold-3 domain-containing protein</fullName>
    </recommendedName>
</protein>
<accession>A0A137PGC1</accession>
<dbReference type="EMBL" id="KQ964428">
    <property type="protein sequence ID" value="KXN74053.1"/>
    <property type="molecule type" value="Genomic_DNA"/>
</dbReference>
<dbReference type="OrthoDB" id="408631at2759"/>